<evidence type="ECO:0000313" key="5">
    <source>
        <dbReference type="EMBL" id="MEE6311627.1"/>
    </source>
</evidence>
<keyword evidence="1" id="KW-0328">Glycosyltransferase</keyword>
<comment type="caution">
    <text evidence="5">The sequence shown here is derived from an EMBL/GenBank/DDBJ whole genome shotgun (WGS) entry which is preliminary data.</text>
</comment>
<dbReference type="PANTHER" id="PTHR45947:SF3">
    <property type="entry name" value="SULFOQUINOVOSYL TRANSFERASE SQD2"/>
    <property type="match status" value="1"/>
</dbReference>
<feature type="domain" description="Glycosyltransferase subfamily 4-like N-terminal" evidence="4">
    <location>
        <begin position="20"/>
        <end position="203"/>
    </location>
</feature>
<dbReference type="InterPro" id="IPR028098">
    <property type="entry name" value="Glyco_trans_4-like_N"/>
</dbReference>
<feature type="compositionally biased region" description="Basic and acidic residues" evidence="3">
    <location>
        <begin position="435"/>
        <end position="445"/>
    </location>
</feature>
<name>A0ABU7SQ05_9ACTN</name>
<evidence type="ECO:0000256" key="1">
    <source>
        <dbReference type="ARBA" id="ARBA00022676"/>
    </source>
</evidence>
<gene>
    <name evidence="5" type="ORF">V1634_32860</name>
</gene>
<evidence type="ECO:0000256" key="2">
    <source>
        <dbReference type="ARBA" id="ARBA00022679"/>
    </source>
</evidence>
<organism evidence="5 6">
    <name type="scientific">Plantactinospora veratri</name>
    <dbReference type="NCBI Taxonomy" id="1436122"/>
    <lineage>
        <taxon>Bacteria</taxon>
        <taxon>Bacillati</taxon>
        <taxon>Actinomycetota</taxon>
        <taxon>Actinomycetes</taxon>
        <taxon>Micromonosporales</taxon>
        <taxon>Micromonosporaceae</taxon>
        <taxon>Plantactinospora</taxon>
    </lineage>
</organism>
<dbReference type="RefSeq" id="WP_331211516.1">
    <property type="nucleotide sequence ID" value="NZ_JAZGQL010000036.1"/>
</dbReference>
<evidence type="ECO:0000256" key="3">
    <source>
        <dbReference type="SAM" id="MobiDB-lite"/>
    </source>
</evidence>
<feature type="region of interest" description="Disordered" evidence="3">
    <location>
        <begin position="407"/>
        <end position="445"/>
    </location>
</feature>
<feature type="compositionally biased region" description="Gly residues" evidence="3">
    <location>
        <begin position="423"/>
        <end position="434"/>
    </location>
</feature>
<proteinExistence type="predicted"/>
<dbReference type="PANTHER" id="PTHR45947">
    <property type="entry name" value="SULFOQUINOVOSYL TRANSFERASE SQD2"/>
    <property type="match status" value="1"/>
</dbReference>
<keyword evidence="6" id="KW-1185">Reference proteome</keyword>
<dbReference type="InterPro" id="IPR050194">
    <property type="entry name" value="Glycosyltransferase_grp1"/>
</dbReference>
<dbReference type="Pfam" id="PF13579">
    <property type="entry name" value="Glyco_trans_4_4"/>
    <property type="match status" value="1"/>
</dbReference>
<protein>
    <submittedName>
        <fullName evidence="5">Glycosyltransferase family 4 protein</fullName>
    </submittedName>
</protein>
<reference evidence="5 6" key="1">
    <citation type="submission" date="2024-01" db="EMBL/GenBank/DDBJ databases">
        <title>Genome insights into Plantactinospora veratri sp. nov.</title>
        <authorList>
            <person name="Wang L."/>
        </authorList>
    </citation>
    <scope>NUCLEOTIDE SEQUENCE [LARGE SCALE GENOMIC DNA]</scope>
    <source>
        <strain evidence="5 6">NEAU-FHS4</strain>
    </source>
</reference>
<dbReference type="Proteomes" id="UP001339911">
    <property type="component" value="Unassembled WGS sequence"/>
</dbReference>
<evidence type="ECO:0000313" key="6">
    <source>
        <dbReference type="Proteomes" id="UP001339911"/>
    </source>
</evidence>
<sequence length="445" mass="47211">MRIGVVTQWYPPEPVFVPGELARELGARGHRVRVLTGFPNYPEGRIYPGYRQRWRTSHAGGDNVSVRRVPVYPSHDSSPLGRTANFASFAASSALAAPGYLTGADALYVYHPPATAFAAAAVARLARRVPVVLHVQDMWPESVTASAMSPGGGVGRMIERALSATMRRLYRSAAAIAVISPSMAELVVARGADPGRVRVVLNWTDERLFRPVPATASARAALGHRGRCTVMFAGNMGPFQRVETAIRAAYAARDRVDLVLVGSGTEEQRARRLATELGAGNVRFLGRRRPEAMADLYAAADYQLVCLRDLPGLRGTVPSKLQAALACGAPVVVSAAGDAARLVESTGVGLVCPPEDPTALAARLVEAAALPPAARTALRQRAREVYRERMSLRVGADQIEDLLTKSAVPSAGGSGPATVRRLLGGGGRPAPGRGGPERETGTRPR</sequence>
<evidence type="ECO:0000259" key="4">
    <source>
        <dbReference type="Pfam" id="PF13579"/>
    </source>
</evidence>
<dbReference type="Pfam" id="PF13692">
    <property type="entry name" value="Glyco_trans_1_4"/>
    <property type="match status" value="1"/>
</dbReference>
<keyword evidence="2" id="KW-0808">Transferase</keyword>
<dbReference type="Gene3D" id="3.40.50.2000">
    <property type="entry name" value="Glycogen Phosphorylase B"/>
    <property type="match status" value="2"/>
</dbReference>
<dbReference type="EMBL" id="JAZGQL010000036">
    <property type="protein sequence ID" value="MEE6311627.1"/>
    <property type="molecule type" value="Genomic_DNA"/>
</dbReference>
<dbReference type="CDD" id="cd03794">
    <property type="entry name" value="GT4_WbuB-like"/>
    <property type="match status" value="1"/>
</dbReference>
<dbReference type="SUPFAM" id="SSF53756">
    <property type="entry name" value="UDP-Glycosyltransferase/glycogen phosphorylase"/>
    <property type="match status" value="1"/>
</dbReference>
<accession>A0ABU7SQ05</accession>